<dbReference type="Pfam" id="PF03480">
    <property type="entry name" value="DctP"/>
    <property type="match status" value="1"/>
</dbReference>
<evidence type="ECO:0000256" key="1">
    <source>
        <dbReference type="ARBA" id="ARBA00022729"/>
    </source>
</evidence>
<dbReference type="Proteomes" id="UP000235584">
    <property type="component" value="Chromosome"/>
</dbReference>
<dbReference type="RefSeq" id="WP_102245162.1">
    <property type="nucleotide sequence ID" value="NZ_CP025704.1"/>
</dbReference>
<sequence>MKLSLIFTVAAFVLSTSAHATEKTREIRWYLAHSPSSTELKNIIEEYSERLYKKSSQKLKVVVINKASPLNHPGSDNPVGKVGEGQAEMSQVTISSLKKYYEPIMAFDMPFMFRNHEHAYKVLDGDIGNKILDGIYHGELNQKTDKKIRGLFFTYSGGYRIIYGSKEIKSVDDFKGLRMYRPGNIPGDKFAQRLGVKYVPGNAGFGSLTYAYSFNANQIDIEEGELNRYEVFYRTYPELKTKANYVIDTYHSLYLTLIVVNEDFLNSLDSATKKIFLEETHKLAMDERELSLRLEVENRAKLIKQGVKFVKLPEAEEKRLHEIGLKVREDLPKLKDWVQKIEAVK</sequence>
<dbReference type="PANTHER" id="PTHR33376">
    <property type="match status" value="1"/>
</dbReference>
<evidence type="ECO:0000313" key="3">
    <source>
        <dbReference type="Proteomes" id="UP000235584"/>
    </source>
</evidence>
<dbReference type="InterPro" id="IPR038404">
    <property type="entry name" value="TRAP_DctP_sf"/>
</dbReference>
<dbReference type="NCBIfam" id="NF037995">
    <property type="entry name" value="TRAP_S1"/>
    <property type="match status" value="1"/>
</dbReference>
<dbReference type="OrthoDB" id="8690069at2"/>
<dbReference type="AlphaFoldDB" id="A0A2K9NWG9"/>
<gene>
    <name evidence="2" type="ORF">C0V70_17535</name>
</gene>
<dbReference type="KEGG" id="bsto:C0V70_17535"/>
<dbReference type="InterPro" id="IPR018389">
    <property type="entry name" value="DctP_fam"/>
</dbReference>
<reference evidence="2 3" key="1">
    <citation type="submission" date="2018-01" db="EMBL/GenBank/DDBJ databases">
        <title>Complete genome sequence of Bacteriovorax stolpii DSM12778.</title>
        <authorList>
            <person name="Tang B."/>
            <person name="Chang J."/>
        </authorList>
    </citation>
    <scope>NUCLEOTIDE SEQUENCE [LARGE SCALE GENOMIC DNA]</scope>
    <source>
        <strain evidence="2 3">DSM 12778</strain>
    </source>
</reference>
<keyword evidence="3" id="KW-1185">Reference proteome</keyword>
<accession>A0A2K9NWG9</accession>
<protein>
    <submittedName>
        <fullName evidence="2">Uncharacterized protein</fullName>
    </submittedName>
</protein>
<dbReference type="EMBL" id="CP025704">
    <property type="protein sequence ID" value="AUN99873.1"/>
    <property type="molecule type" value="Genomic_DNA"/>
</dbReference>
<dbReference type="Gene3D" id="3.40.190.170">
    <property type="entry name" value="Bacterial extracellular solute-binding protein, family 7"/>
    <property type="match status" value="1"/>
</dbReference>
<name>A0A2K9NWG9_BACTC</name>
<evidence type="ECO:0000313" key="2">
    <source>
        <dbReference type="EMBL" id="AUN99873.1"/>
    </source>
</evidence>
<organism evidence="2 3">
    <name type="scientific">Bacteriovorax stolpii</name>
    <name type="common">Bdellovibrio stolpii</name>
    <dbReference type="NCBI Taxonomy" id="960"/>
    <lineage>
        <taxon>Bacteria</taxon>
        <taxon>Pseudomonadati</taxon>
        <taxon>Bdellovibrionota</taxon>
        <taxon>Bacteriovoracia</taxon>
        <taxon>Bacteriovoracales</taxon>
        <taxon>Bacteriovoracaceae</taxon>
        <taxon>Bacteriovorax</taxon>
    </lineage>
</organism>
<dbReference type="PANTHER" id="PTHR33376:SF5">
    <property type="entry name" value="EXTRACYTOPLASMIC SOLUTE RECEPTOR PROTEIN"/>
    <property type="match status" value="1"/>
</dbReference>
<dbReference type="GO" id="GO:0055085">
    <property type="term" value="P:transmembrane transport"/>
    <property type="evidence" value="ECO:0007669"/>
    <property type="project" value="InterPro"/>
</dbReference>
<proteinExistence type="predicted"/>
<keyword evidence="1" id="KW-0732">Signal</keyword>